<accession>A0ABP7NI08</accession>
<name>A0ABP7NI08_9ACTN</name>
<evidence type="ECO:0000256" key="2">
    <source>
        <dbReference type="ARBA" id="ARBA00023125"/>
    </source>
</evidence>
<dbReference type="Gene3D" id="1.10.10.60">
    <property type="entry name" value="Homeodomain-like"/>
    <property type="match status" value="1"/>
</dbReference>
<keyword evidence="3" id="KW-0804">Transcription</keyword>
<keyword evidence="2" id="KW-0238">DNA-binding</keyword>
<dbReference type="Proteomes" id="UP001418444">
    <property type="component" value="Unassembled WGS sequence"/>
</dbReference>
<evidence type="ECO:0000256" key="1">
    <source>
        <dbReference type="ARBA" id="ARBA00023015"/>
    </source>
</evidence>
<gene>
    <name evidence="5" type="ORF">GCM10022231_00590</name>
</gene>
<evidence type="ECO:0000313" key="5">
    <source>
        <dbReference type="EMBL" id="GAA3947551.1"/>
    </source>
</evidence>
<organism evidence="5 6">
    <name type="scientific">Gordonia caeni</name>
    <dbReference type="NCBI Taxonomy" id="1007097"/>
    <lineage>
        <taxon>Bacteria</taxon>
        <taxon>Bacillati</taxon>
        <taxon>Actinomycetota</taxon>
        <taxon>Actinomycetes</taxon>
        <taxon>Mycobacteriales</taxon>
        <taxon>Gordoniaceae</taxon>
        <taxon>Gordonia</taxon>
    </lineage>
</organism>
<reference evidence="6" key="1">
    <citation type="journal article" date="2019" name="Int. J. Syst. Evol. Microbiol.">
        <title>The Global Catalogue of Microorganisms (GCM) 10K type strain sequencing project: providing services to taxonomists for standard genome sequencing and annotation.</title>
        <authorList>
            <consortium name="The Broad Institute Genomics Platform"/>
            <consortium name="The Broad Institute Genome Sequencing Center for Infectious Disease"/>
            <person name="Wu L."/>
            <person name="Ma J."/>
        </authorList>
    </citation>
    <scope>NUCLEOTIDE SEQUENCE [LARGE SCALE GENOMIC DNA]</scope>
    <source>
        <strain evidence="6">JCM 16923</strain>
    </source>
</reference>
<proteinExistence type="predicted"/>
<dbReference type="SUPFAM" id="SSF46689">
    <property type="entry name" value="Homeodomain-like"/>
    <property type="match status" value="1"/>
</dbReference>
<keyword evidence="1" id="KW-0805">Transcription regulation</keyword>
<protein>
    <submittedName>
        <fullName evidence="5">Helix-turn-helix domain-containing protein</fullName>
    </submittedName>
</protein>
<dbReference type="InterPro" id="IPR050204">
    <property type="entry name" value="AraC_XylS_family_regulators"/>
</dbReference>
<dbReference type="SMART" id="SM00342">
    <property type="entry name" value="HTH_ARAC"/>
    <property type="match status" value="1"/>
</dbReference>
<comment type="caution">
    <text evidence="5">The sequence shown here is derived from an EMBL/GenBank/DDBJ whole genome shotgun (WGS) entry which is preliminary data.</text>
</comment>
<evidence type="ECO:0000256" key="3">
    <source>
        <dbReference type="ARBA" id="ARBA00023163"/>
    </source>
</evidence>
<dbReference type="EMBL" id="BAAAZW010000001">
    <property type="protein sequence ID" value="GAA3947551.1"/>
    <property type="molecule type" value="Genomic_DNA"/>
</dbReference>
<dbReference type="Pfam" id="PF12833">
    <property type="entry name" value="HTH_18"/>
    <property type="match status" value="1"/>
</dbReference>
<dbReference type="PANTHER" id="PTHR46796">
    <property type="entry name" value="HTH-TYPE TRANSCRIPTIONAL ACTIVATOR RHAS-RELATED"/>
    <property type="match status" value="1"/>
</dbReference>
<dbReference type="RefSeq" id="WP_344779411.1">
    <property type="nucleotide sequence ID" value="NZ_BAAAZW010000001.1"/>
</dbReference>
<dbReference type="InterPro" id="IPR018060">
    <property type="entry name" value="HTH_AraC"/>
</dbReference>
<sequence>MELRDVRRLNGTTITPYRILGATPGTHLGLPSPTTTLVIDLGTGLVLSTRESEPRTFRVSVGGMHLAPVTVHHDGTQVGVFLSLSPGAVRALFGVRPGDVCAQNFELADMAPRLARRLYDELGAVAPDRRGDVCARVIDERLGAAGTPPADPDAQRAWQLLGAARGRLTVSRLVELSGWSARKLTALFTAEYGVGPKQAARLFRFDHARRRLDAGEPIAEIATACGYSDQAHLTREFTAFTGLPPRSLLTARANEFAGAAAP</sequence>
<dbReference type="InterPro" id="IPR009057">
    <property type="entry name" value="Homeodomain-like_sf"/>
</dbReference>
<feature type="domain" description="HTH araC/xylS-type" evidence="4">
    <location>
        <begin position="155"/>
        <end position="251"/>
    </location>
</feature>
<keyword evidence="6" id="KW-1185">Reference proteome</keyword>
<dbReference type="PANTHER" id="PTHR46796:SF15">
    <property type="entry name" value="BLL1074 PROTEIN"/>
    <property type="match status" value="1"/>
</dbReference>
<evidence type="ECO:0000313" key="6">
    <source>
        <dbReference type="Proteomes" id="UP001418444"/>
    </source>
</evidence>
<evidence type="ECO:0000259" key="4">
    <source>
        <dbReference type="PROSITE" id="PS01124"/>
    </source>
</evidence>
<dbReference type="PROSITE" id="PS01124">
    <property type="entry name" value="HTH_ARAC_FAMILY_2"/>
    <property type="match status" value="1"/>
</dbReference>